<feature type="signal peptide" evidence="1">
    <location>
        <begin position="1"/>
        <end position="23"/>
    </location>
</feature>
<keyword evidence="3" id="KW-1185">Reference proteome</keyword>
<sequence length="77" mass="8586">MHKTPVAIPLLAMLLAGCGPSQPAETVDSLVANPERLKEVRRQCREEREKVSDALCEKAAQAFNRRFLGDRPEQKSP</sequence>
<gene>
    <name evidence="2" type="ORF">NB700_001689</name>
</gene>
<evidence type="ECO:0000313" key="2">
    <source>
        <dbReference type="EMBL" id="MCW0399133.1"/>
    </source>
</evidence>
<keyword evidence="1" id="KW-0732">Signal</keyword>
<comment type="caution">
    <text evidence="2">The sequence shown here is derived from an EMBL/GenBank/DDBJ whole genome shotgun (WGS) entry which is preliminary data.</text>
</comment>
<feature type="chain" id="PRO_5045330012" description="Entry exclusion lipoprotein TrbK" evidence="1">
    <location>
        <begin position="24"/>
        <end position="77"/>
    </location>
</feature>
<evidence type="ECO:0000256" key="1">
    <source>
        <dbReference type="SAM" id="SignalP"/>
    </source>
</evidence>
<dbReference type="InterPro" id="IPR047937">
    <property type="entry name" value="Eex_IncN-like"/>
</dbReference>
<proteinExistence type="predicted"/>
<evidence type="ECO:0000313" key="3">
    <source>
        <dbReference type="Proteomes" id="UP001320843"/>
    </source>
</evidence>
<reference evidence="2 3" key="1">
    <citation type="submission" date="2022-06" db="EMBL/GenBank/DDBJ databases">
        <title>Dynamics of rice microbiomes reveals core vertical transmitted seed endophytes.</title>
        <authorList>
            <person name="Liao K."/>
            <person name="Zhang X."/>
        </authorList>
    </citation>
    <scope>NUCLEOTIDE SEQUENCE [LARGE SCALE GENOMIC DNA]</scope>
    <source>
        <strain evidence="2 3">YT10-10-1</strain>
    </source>
</reference>
<name>A0ABT3DUE9_9XANT</name>
<dbReference type="Proteomes" id="UP001320843">
    <property type="component" value="Unassembled WGS sequence"/>
</dbReference>
<protein>
    <recommendedName>
        <fullName evidence="4">Entry exclusion lipoprotein TrbK</fullName>
    </recommendedName>
</protein>
<dbReference type="NCBIfam" id="NF033894">
    <property type="entry name" value="Eex_IncN"/>
    <property type="match status" value="1"/>
</dbReference>
<evidence type="ECO:0008006" key="4">
    <source>
        <dbReference type="Google" id="ProtNLM"/>
    </source>
</evidence>
<accession>A0ABT3DUE9</accession>
<dbReference type="EMBL" id="JANFWR010000009">
    <property type="protein sequence ID" value="MCW0399133.1"/>
    <property type="molecule type" value="Genomic_DNA"/>
</dbReference>
<organism evidence="2 3">
    <name type="scientific">Xanthomonas sacchari</name>
    <dbReference type="NCBI Taxonomy" id="56458"/>
    <lineage>
        <taxon>Bacteria</taxon>
        <taxon>Pseudomonadati</taxon>
        <taxon>Pseudomonadota</taxon>
        <taxon>Gammaproteobacteria</taxon>
        <taxon>Lysobacterales</taxon>
        <taxon>Lysobacteraceae</taxon>
        <taxon>Xanthomonas</taxon>
    </lineage>
</organism>
<dbReference type="PROSITE" id="PS51257">
    <property type="entry name" value="PROKAR_LIPOPROTEIN"/>
    <property type="match status" value="1"/>
</dbReference>
<dbReference type="RefSeq" id="WP_267083396.1">
    <property type="nucleotide sequence ID" value="NZ_CP099530.1"/>
</dbReference>